<protein>
    <recommendedName>
        <fullName evidence="3">tRNA threonylcarbamoyladenosine biosynthesis protein TsaE</fullName>
    </recommendedName>
    <alternativeName>
        <fullName evidence="10">t(6)A37 threonylcarbamoyladenosine biosynthesis protein TsaE</fullName>
    </alternativeName>
</protein>
<dbReference type="AlphaFoldDB" id="A0A9D2QHL7"/>
<keyword evidence="9" id="KW-0460">Magnesium</keyword>
<evidence type="ECO:0000256" key="4">
    <source>
        <dbReference type="ARBA" id="ARBA00022490"/>
    </source>
</evidence>
<dbReference type="Pfam" id="PF02367">
    <property type="entry name" value="TsaE"/>
    <property type="match status" value="1"/>
</dbReference>
<evidence type="ECO:0000313" key="12">
    <source>
        <dbReference type="Proteomes" id="UP000823922"/>
    </source>
</evidence>
<dbReference type="PANTHER" id="PTHR33540:SF2">
    <property type="entry name" value="TRNA THREONYLCARBAMOYLADENOSINE BIOSYNTHESIS PROTEIN TSAE"/>
    <property type="match status" value="1"/>
</dbReference>
<accession>A0A9D2QHL7</accession>
<dbReference type="GO" id="GO:0005737">
    <property type="term" value="C:cytoplasm"/>
    <property type="evidence" value="ECO:0007669"/>
    <property type="project" value="UniProtKB-SubCell"/>
</dbReference>
<evidence type="ECO:0000313" key="11">
    <source>
        <dbReference type="EMBL" id="HJC86740.1"/>
    </source>
</evidence>
<evidence type="ECO:0000256" key="3">
    <source>
        <dbReference type="ARBA" id="ARBA00019010"/>
    </source>
</evidence>
<dbReference type="EMBL" id="DWVS01000038">
    <property type="protein sequence ID" value="HJC86740.1"/>
    <property type="molecule type" value="Genomic_DNA"/>
</dbReference>
<dbReference type="NCBIfam" id="TIGR00150">
    <property type="entry name" value="T6A_YjeE"/>
    <property type="match status" value="1"/>
</dbReference>
<sequence>MEITEERDSYCAEDTFALGKQMGKEAKPGQLFTLIGDLGVGKTVFTQGFAAGLGITEPVNSPTFTILQSYEGGRLPFYHFDVYRIGDVEEMEEIGYEDCFYGDGVCLVEWADLIEEILPERYTEVCIEKDLSRGFDYRRITLTRKGMDVGSAEG</sequence>
<evidence type="ECO:0000256" key="5">
    <source>
        <dbReference type="ARBA" id="ARBA00022694"/>
    </source>
</evidence>
<comment type="caution">
    <text evidence="11">The sequence shown here is derived from an EMBL/GenBank/DDBJ whole genome shotgun (WGS) entry which is preliminary data.</text>
</comment>
<evidence type="ECO:0000256" key="1">
    <source>
        <dbReference type="ARBA" id="ARBA00004496"/>
    </source>
</evidence>
<gene>
    <name evidence="11" type="primary">tsaE</name>
    <name evidence="11" type="ORF">H9926_01815</name>
</gene>
<evidence type="ECO:0000256" key="7">
    <source>
        <dbReference type="ARBA" id="ARBA00022741"/>
    </source>
</evidence>
<dbReference type="GO" id="GO:0002949">
    <property type="term" value="P:tRNA threonylcarbamoyladenosine modification"/>
    <property type="evidence" value="ECO:0007669"/>
    <property type="project" value="InterPro"/>
</dbReference>
<name>A0A9D2QHL7_9FIRM</name>
<dbReference type="Gene3D" id="3.40.50.300">
    <property type="entry name" value="P-loop containing nucleotide triphosphate hydrolases"/>
    <property type="match status" value="1"/>
</dbReference>
<evidence type="ECO:0000256" key="10">
    <source>
        <dbReference type="ARBA" id="ARBA00032441"/>
    </source>
</evidence>
<dbReference type="InterPro" id="IPR003442">
    <property type="entry name" value="T6A_TsaE"/>
</dbReference>
<keyword evidence="4" id="KW-0963">Cytoplasm</keyword>
<dbReference type="GO" id="GO:0046872">
    <property type="term" value="F:metal ion binding"/>
    <property type="evidence" value="ECO:0007669"/>
    <property type="project" value="UniProtKB-KW"/>
</dbReference>
<dbReference type="GO" id="GO:0005524">
    <property type="term" value="F:ATP binding"/>
    <property type="evidence" value="ECO:0007669"/>
    <property type="project" value="UniProtKB-KW"/>
</dbReference>
<evidence type="ECO:0000256" key="9">
    <source>
        <dbReference type="ARBA" id="ARBA00022842"/>
    </source>
</evidence>
<reference evidence="11" key="1">
    <citation type="journal article" date="2021" name="PeerJ">
        <title>Extensive microbial diversity within the chicken gut microbiome revealed by metagenomics and culture.</title>
        <authorList>
            <person name="Gilroy R."/>
            <person name="Ravi A."/>
            <person name="Getino M."/>
            <person name="Pursley I."/>
            <person name="Horton D.L."/>
            <person name="Alikhan N.F."/>
            <person name="Baker D."/>
            <person name="Gharbi K."/>
            <person name="Hall N."/>
            <person name="Watson M."/>
            <person name="Adriaenssens E.M."/>
            <person name="Foster-Nyarko E."/>
            <person name="Jarju S."/>
            <person name="Secka A."/>
            <person name="Antonio M."/>
            <person name="Oren A."/>
            <person name="Chaudhuri R.R."/>
            <person name="La Ragione R."/>
            <person name="Hildebrand F."/>
            <person name="Pallen M.J."/>
        </authorList>
    </citation>
    <scope>NUCLEOTIDE SEQUENCE</scope>
    <source>
        <strain evidence="11">ChiBcec1-1630</strain>
    </source>
</reference>
<organism evidence="11 12">
    <name type="scientific">Candidatus Eisenbergiella intestinigallinarum</name>
    <dbReference type="NCBI Taxonomy" id="2838549"/>
    <lineage>
        <taxon>Bacteria</taxon>
        <taxon>Bacillati</taxon>
        <taxon>Bacillota</taxon>
        <taxon>Clostridia</taxon>
        <taxon>Lachnospirales</taxon>
        <taxon>Lachnospiraceae</taxon>
        <taxon>Eisenbergiella</taxon>
    </lineage>
</organism>
<evidence type="ECO:0000256" key="2">
    <source>
        <dbReference type="ARBA" id="ARBA00007599"/>
    </source>
</evidence>
<dbReference type="PANTHER" id="PTHR33540">
    <property type="entry name" value="TRNA THREONYLCARBAMOYLADENOSINE BIOSYNTHESIS PROTEIN TSAE"/>
    <property type="match status" value="1"/>
</dbReference>
<evidence type="ECO:0000256" key="8">
    <source>
        <dbReference type="ARBA" id="ARBA00022840"/>
    </source>
</evidence>
<dbReference type="SUPFAM" id="SSF52540">
    <property type="entry name" value="P-loop containing nucleoside triphosphate hydrolases"/>
    <property type="match status" value="1"/>
</dbReference>
<keyword evidence="6" id="KW-0479">Metal-binding</keyword>
<comment type="similarity">
    <text evidence="2">Belongs to the TsaE family.</text>
</comment>
<keyword evidence="7" id="KW-0547">Nucleotide-binding</keyword>
<dbReference type="Proteomes" id="UP000823922">
    <property type="component" value="Unassembled WGS sequence"/>
</dbReference>
<keyword evidence="5" id="KW-0819">tRNA processing</keyword>
<keyword evidence="8" id="KW-0067">ATP-binding</keyword>
<evidence type="ECO:0000256" key="6">
    <source>
        <dbReference type="ARBA" id="ARBA00022723"/>
    </source>
</evidence>
<dbReference type="InterPro" id="IPR027417">
    <property type="entry name" value="P-loop_NTPase"/>
</dbReference>
<reference evidence="11" key="2">
    <citation type="submission" date="2021-04" db="EMBL/GenBank/DDBJ databases">
        <authorList>
            <person name="Gilroy R."/>
        </authorList>
    </citation>
    <scope>NUCLEOTIDE SEQUENCE</scope>
    <source>
        <strain evidence="11">ChiBcec1-1630</strain>
    </source>
</reference>
<comment type="subcellular location">
    <subcellularLocation>
        <location evidence="1">Cytoplasm</location>
    </subcellularLocation>
</comment>
<proteinExistence type="inferred from homology"/>